<proteinExistence type="predicted"/>
<protein>
    <recommendedName>
        <fullName evidence="2">Major capsid protein</fullName>
    </recommendedName>
</protein>
<sequence length="414" mass="45425">MAIKLNSINPAVYDSAAKEFSNAERERADIVTCGRLLMRERLGRDERTLRVMTKQPDDFTGMLADGEGQNSYSVTNRNLQKNLLLFCAKRVCALSGEIPPADLDEFRRNQRKFMSDSLYLKTLAGIVTEIVTPMLPTVMSSGLGWLAEMTTVPIGQTKELDIMSNDIFLFEDDSWGASRSKPANTLYNKSVTLNPRLRTARVSMKWYQLVGNDADMGRFFNALAAGMYSKITALWISTLTKMTANTAYVPNNMNFTNTSANWVTAGERVSVVNGTRYRNVMALGRPSALTKALPSGVVNASTVNLDAALSTMLGVDWARYGFLGEYMGMNLMPIDTAIVPGTQNTTVVDIVPADKIWLVPAGGYKPVYIGMEEGTPIQLELTPDQTADMSIDVVVSMSIDCVPVLASRMAVINA</sequence>
<dbReference type="EMBL" id="BK015888">
    <property type="protein sequence ID" value="DAD71854.1"/>
    <property type="molecule type" value="Genomic_DNA"/>
</dbReference>
<evidence type="ECO:0000313" key="1">
    <source>
        <dbReference type="EMBL" id="DAD71854.1"/>
    </source>
</evidence>
<reference evidence="1" key="1">
    <citation type="journal article" date="2021" name="Proc. Natl. Acad. Sci. U.S.A.">
        <title>A Catalog of Tens of Thousands of Viruses from Human Metagenomes Reveals Hidden Associations with Chronic Diseases.</title>
        <authorList>
            <person name="Tisza M.J."/>
            <person name="Buck C.B."/>
        </authorList>
    </citation>
    <scope>NUCLEOTIDE SEQUENCE</scope>
    <source>
        <strain evidence="1">CtoiW10</strain>
    </source>
</reference>
<evidence type="ECO:0008006" key="2">
    <source>
        <dbReference type="Google" id="ProtNLM"/>
    </source>
</evidence>
<name>A0A8S5LPI1_9CAUD</name>
<organism evidence="1">
    <name type="scientific">Siphoviridae sp. ctoiW10</name>
    <dbReference type="NCBI Taxonomy" id="2827592"/>
    <lineage>
        <taxon>Viruses</taxon>
        <taxon>Duplodnaviria</taxon>
        <taxon>Heunggongvirae</taxon>
        <taxon>Uroviricota</taxon>
        <taxon>Caudoviricetes</taxon>
    </lineage>
</organism>
<accession>A0A8S5LPI1</accession>